<keyword evidence="3" id="KW-0010">Activator</keyword>
<evidence type="ECO:0000259" key="6">
    <source>
        <dbReference type="PROSITE" id="PS50110"/>
    </source>
</evidence>
<comment type="caution">
    <text evidence="8">The sequence shown here is derived from an EMBL/GenBank/DDBJ whole genome shotgun (WGS) entry which is preliminary data.</text>
</comment>
<evidence type="ECO:0000313" key="8">
    <source>
        <dbReference type="EMBL" id="KRM31380.1"/>
    </source>
</evidence>
<feature type="modified residue" description="4-aspartylphosphate" evidence="5">
    <location>
        <position position="32"/>
    </location>
</feature>
<dbReference type="PROSITE" id="PS50110">
    <property type="entry name" value="RESPONSE_REGULATORY"/>
    <property type="match status" value="1"/>
</dbReference>
<feature type="domain" description="HTH LytTR-type" evidence="7">
    <location>
        <begin position="119"/>
        <end position="220"/>
    </location>
</feature>
<dbReference type="PANTHER" id="PTHR37299:SF3">
    <property type="entry name" value="STAGE 0 SPORULATION PROTEIN A HOMOLOG"/>
    <property type="match status" value="1"/>
</dbReference>
<dbReference type="InterPro" id="IPR046947">
    <property type="entry name" value="LytR-like"/>
</dbReference>
<dbReference type="Pfam" id="PF00072">
    <property type="entry name" value="Response_reg"/>
    <property type="match status" value="1"/>
</dbReference>
<dbReference type="Gene3D" id="3.40.50.2300">
    <property type="match status" value="1"/>
</dbReference>
<feature type="domain" description="Response regulatory" evidence="6">
    <location>
        <begin position="1"/>
        <end position="101"/>
    </location>
</feature>
<accession>A0ABR5PMX7</accession>
<keyword evidence="9" id="KW-1185">Reference proteome</keyword>
<evidence type="ECO:0000259" key="7">
    <source>
        <dbReference type="PROSITE" id="PS50930"/>
    </source>
</evidence>
<dbReference type="EMBL" id="AZGN01000055">
    <property type="protein sequence ID" value="KRM31380.1"/>
    <property type="molecule type" value="Genomic_DNA"/>
</dbReference>
<keyword evidence="1" id="KW-0963">Cytoplasm</keyword>
<evidence type="ECO:0000256" key="3">
    <source>
        <dbReference type="ARBA" id="ARBA00023159"/>
    </source>
</evidence>
<dbReference type="PANTHER" id="PTHR37299">
    <property type="entry name" value="TRANSCRIPTIONAL REGULATOR-RELATED"/>
    <property type="match status" value="1"/>
</dbReference>
<name>A0ABR5PMX7_9LACO</name>
<dbReference type="InterPro" id="IPR007492">
    <property type="entry name" value="LytTR_DNA-bd_dom"/>
</dbReference>
<reference evidence="8 9" key="1">
    <citation type="journal article" date="2015" name="Genome Announc.">
        <title>Expanding the biotechnology potential of lactobacilli through comparative genomics of 213 strains and associated genera.</title>
        <authorList>
            <person name="Sun Z."/>
            <person name="Harris H.M."/>
            <person name="McCann A."/>
            <person name="Guo C."/>
            <person name="Argimon S."/>
            <person name="Zhang W."/>
            <person name="Yang X."/>
            <person name="Jeffery I.B."/>
            <person name="Cooney J.C."/>
            <person name="Kagawa T.F."/>
            <person name="Liu W."/>
            <person name="Song Y."/>
            <person name="Salvetti E."/>
            <person name="Wrobel A."/>
            <person name="Rasinkangas P."/>
            <person name="Parkhill J."/>
            <person name="Rea M.C."/>
            <person name="O'Sullivan O."/>
            <person name="Ritari J."/>
            <person name="Douillard F.P."/>
            <person name="Paul Ross R."/>
            <person name="Yang R."/>
            <person name="Briner A.E."/>
            <person name="Felis G.E."/>
            <person name="de Vos W.M."/>
            <person name="Barrangou R."/>
            <person name="Klaenhammer T.R."/>
            <person name="Caufield P.W."/>
            <person name="Cui Y."/>
            <person name="Zhang H."/>
            <person name="O'Toole P.W."/>
        </authorList>
    </citation>
    <scope>NUCLEOTIDE SEQUENCE [LARGE SCALE GENOMIC DNA]</scope>
    <source>
        <strain evidence="8 9">DSM 6629</strain>
    </source>
</reference>
<evidence type="ECO:0000256" key="5">
    <source>
        <dbReference type="PROSITE-ProRule" id="PRU00169"/>
    </source>
</evidence>
<dbReference type="InterPro" id="IPR011006">
    <property type="entry name" value="CheY-like_superfamily"/>
</dbReference>
<comment type="function">
    <text evidence="4">Required for high-level post-exponential phase expression of a series of secreted proteins.</text>
</comment>
<dbReference type="Pfam" id="PF04397">
    <property type="entry name" value="LytTR"/>
    <property type="match status" value="1"/>
</dbReference>
<gene>
    <name evidence="8" type="ORF">FC44_GL000618</name>
</gene>
<evidence type="ECO:0000256" key="2">
    <source>
        <dbReference type="ARBA" id="ARBA00023012"/>
    </source>
</evidence>
<dbReference type="Gene3D" id="2.40.50.1020">
    <property type="entry name" value="LytTr DNA-binding domain"/>
    <property type="match status" value="1"/>
</dbReference>
<evidence type="ECO:0000256" key="4">
    <source>
        <dbReference type="ARBA" id="ARBA00037164"/>
    </source>
</evidence>
<dbReference type="PROSITE" id="PS50930">
    <property type="entry name" value="HTH_LYTTR"/>
    <property type="match status" value="1"/>
</dbReference>
<evidence type="ECO:0000256" key="1">
    <source>
        <dbReference type="ARBA" id="ARBA00022490"/>
    </source>
</evidence>
<protein>
    <submittedName>
        <fullName evidence="8">Two-component response regulator</fullName>
    </submittedName>
</protein>
<dbReference type="InterPro" id="IPR001789">
    <property type="entry name" value="Sig_transdc_resp-reg_receiver"/>
</dbReference>
<dbReference type="SUPFAM" id="SSF52172">
    <property type="entry name" value="CheY-like"/>
    <property type="match status" value="1"/>
</dbReference>
<evidence type="ECO:0000313" key="9">
    <source>
        <dbReference type="Proteomes" id="UP000051735"/>
    </source>
</evidence>
<organism evidence="8 9">
    <name type="scientific">Lactobacillus intestinalis DSM 6629</name>
    <dbReference type="NCBI Taxonomy" id="1423761"/>
    <lineage>
        <taxon>Bacteria</taxon>
        <taxon>Bacillati</taxon>
        <taxon>Bacillota</taxon>
        <taxon>Bacilli</taxon>
        <taxon>Lactobacillales</taxon>
        <taxon>Lactobacillaceae</taxon>
        <taxon>Lactobacillus</taxon>
    </lineage>
</organism>
<keyword evidence="2" id="KW-0902">Two-component regulatory system</keyword>
<dbReference type="SMART" id="SM00850">
    <property type="entry name" value="LytTR"/>
    <property type="match status" value="1"/>
</dbReference>
<sequence length="222" mass="25505">MEFDIVKTVNNYDDAINFIEKVSFKSGIYFLDIEIGKKLYEKNGLDLAEIIKKRDKNAQLIFITSHQDMAFLTFKRKLGAVDFIIKNGNVGDLQKDVNYALQSATKAISNADFIKKNTFSYKFGQEVRNINLGDVIYITTTSVGHKLKLIKTTGWGYFIGNLKEIPEKYGSLVQISQSCVINPENVDRVNFREKKIGFVNGESQYYSVRNTHKMHKLFKNKF</sequence>
<proteinExistence type="predicted"/>
<dbReference type="Proteomes" id="UP000051735">
    <property type="component" value="Unassembled WGS sequence"/>
</dbReference>
<keyword evidence="5" id="KW-0597">Phosphoprotein</keyword>